<evidence type="ECO:0000313" key="3">
    <source>
        <dbReference type="Proteomes" id="UP001497522"/>
    </source>
</evidence>
<organism evidence="2 3">
    <name type="scientific">Sphagnum jensenii</name>
    <dbReference type="NCBI Taxonomy" id="128206"/>
    <lineage>
        <taxon>Eukaryota</taxon>
        <taxon>Viridiplantae</taxon>
        <taxon>Streptophyta</taxon>
        <taxon>Embryophyta</taxon>
        <taxon>Bryophyta</taxon>
        <taxon>Sphagnophytina</taxon>
        <taxon>Sphagnopsida</taxon>
        <taxon>Sphagnales</taxon>
        <taxon>Sphagnaceae</taxon>
        <taxon>Sphagnum</taxon>
    </lineage>
</organism>
<dbReference type="SMART" id="SM00165">
    <property type="entry name" value="UBA"/>
    <property type="match status" value="1"/>
</dbReference>
<dbReference type="SUPFAM" id="SSF46934">
    <property type="entry name" value="UBA-like"/>
    <property type="match status" value="1"/>
</dbReference>
<dbReference type="Gene3D" id="1.10.8.10">
    <property type="entry name" value="DNA helicase RuvA subunit, C-terminal domain"/>
    <property type="match status" value="1"/>
</dbReference>
<feature type="domain" description="UBA" evidence="1">
    <location>
        <begin position="259"/>
        <end position="300"/>
    </location>
</feature>
<accession>A0ABP1B8D4</accession>
<keyword evidence="3" id="KW-1185">Reference proteome</keyword>
<gene>
    <name evidence="2" type="ORF">CSSPJE1EN2_LOCUS14082</name>
</gene>
<dbReference type="Pfam" id="PF22562">
    <property type="entry name" value="UBA_7"/>
    <property type="match status" value="1"/>
</dbReference>
<reference evidence="2 3" key="1">
    <citation type="submission" date="2024-03" db="EMBL/GenBank/DDBJ databases">
        <authorList>
            <consortium name="ELIXIR-Norway"/>
            <consortium name="Elixir Norway"/>
        </authorList>
    </citation>
    <scope>NUCLEOTIDE SEQUENCE [LARGE SCALE GENOMIC DNA]</scope>
</reference>
<evidence type="ECO:0000259" key="1">
    <source>
        <dbReference type="PROSITE" id="PS50030"/>
    </source>
</evidence>
<dbReference type="EMBL" id="OZ023703">
    <property type="protein sequence ID" value="CAK9871414.1"/>
    <property type="molecule type" value="Genomic_DNA"/>
</dbReference>
<dbReference type="InterPro" id="IPR009060">
    <property type="entry name" value="UBA-like_sf"/>
</dbReference>
<dbReference type="InterPro" id="IPR015940">
    <property type="entry name" value="UBA"/>
</dbReference>
<name>A0ABP1B8D4_9BRYO</name>
<evidence type="ECO:0000313" key="2">
    <source>
        <dbReference type="EMBL" id="CAK9871414.1"/>
    </source>
</evidence>
<dbReference type="PROSITE" id="PS50030">
    <property type="entry name" value="UBA"/>
    <property type="match status" value="1"/>
</dbReference>
<sequence length="305" mass="33219">MEALLQLYSLPQLPLSFHSSSMAHNISVMFQAFPPQNSVALTQAVCGGLTVELKVTLGHLKLCGRKFLDLESGSWSKISMLDDAKSDMEEMEGLNCSTTPSVSFGSGLRPGEDAYPVIRHLNPAQLCNSPSSHWGVEPDLLPMLHAGDGFLHWACRDQAENAATLTPMAWMGLMAAARGLYIALGKAMVIPSWWCYDTVALSLAAKMIAGTLAKLLWDNLNFDGDAVLYQSEPAVQSSANSWARMPGVGGVGLHLIGQPLEESSISMIVEMGFFQVWAEETLSQLDDNSVEMAMEWLFSHPEEIL</sequence>
<proteinExistence type="predicted"/>
<dbReference type="Proteomes" id="UP001497522">
    <property type="component" value="Chromosome 2"/>
</dbReference>
<protein>
    <recommendedName>
        <fullName evidence="1">UBA domain-containing protein</fullName>
    </recommendedName>
</protein>